<dbReference type="PROSITE" id="PS51016">
    <property type="entry name" value="MYTH4"/>
    <property type="match status" value="1"/>
</dbReference>
<dbReference type="Gene3D" id="2.20.70.10">
    <property type="match status" value="1"/>
</dbReference>
<feature type="compositionally biased region" description="Basic and acidic residues" evidence="1">
    <location>
        <begin position="616"/>
        <end position="628"/>
    </location>
</feature>
<dbReference type="Gene3D" id="1.25.40.530">
    <property type="entry name" value="MyTH4 domain"/>
    <property type="match status" value="1"/>
</dbReference>
<evidence type="ECO:0000313" key="6">
    <source>
        <dbReference type="RefSeq" id="XP_022240094.1"/>
    </source>
</evidence>
<reference evidence="6" key="1">
    <citation type="submission" date="2025-08" db="UniProtKB">
        <authorList>
            <consortium name="RefSeq"/>
        </authorList>
    </citation>
    <scope>IDENTIFICATION</scope>
    <source>
        <tissue evidence="6">Muscle</tissue>
    </source>
</reference>
<feature type="region of interest" description="Disordered" evidence="1">
    <location>
        <begin position="402"/>
        <end position="452"/>
    </location>
</feature>
<dbReference type="SMART" id="SM00139">
    <property type="entry name" value="MyTH4"/>
    <property type="match status" value="1"/>
</dbReference>
<dbReference type="Gene3D" id="1.10.555.10">
    <property type="entry name" value="Rho GTPase activation protein"/>
    <property type="match status" value="1"/>
</dbReference>
<feature type="compositionally biased region" description="Low complexity" evidence="1">
    <location>
        <begin position="414"/>
        <end position="424"/>
    </location>
</feature>
<feature type="compositionally biased region" description="Low complexity" evidence="1">
    <location>
        <begin position="165"/>
        <end position="181"/>
    </location>
</feature>
<dbReference type="InterPro" id="IPR001202">
    <property type="entry name" value="WW_dom"/>
</dbReference>
<dbReference type="SMART" id="SM00324">
    <property type="entry name" value="RhoGAP"/>
    <property type="match status" value="1"/>
</dbReference>
<feature type="region of interest" description="Disordered" evidence="1">
    <location>
        <begin position="576"/>
        <end position="699"/>
    </location>
</feature>
<dbReference type="InterPro" id="IPR038185">
    <property type="entry name" value="MyTH4_dom_sf"/>
</dbReference>
<evidence type="ECO:0000256" key="1">
    <source>
        <dbReference type="SAM" id="MobiDB-lite"/>
    </source>
</evidence>
<dbReference type="SUPFAM" id="SSF51045">
    <property type="entry name" value="WW domain"/>
    <property type="match status" value="1"/>
</dbReference>
<proteinExistence type="predicted"/>
<evidence type="ECO:0000313" key="5">
    <source>
        <dbReference type="Proteomes" id="UP000694941"/>
    </source>
</evidence>
<gene>
    <name evidence="6" type="primary">LOC106458238</name>
</gene>
<feature type="compositionally biased region" description="Polar residues" evidence="1">
    <location>
        <begin position="331"/>
        <end position="346"/>
    </location>
</feature>
<feature type="region of interest" description="Disordered" evidence="1">
    <location>
        <begin position="132"/>
        <end position="259"/>
    </location>
</feature>
<feature type="compositionally biased region" description="Polar residues" evidence="1">
    <location>
        <begin position="241"/>
        <end position="256"/>
    </location>
</feature>
<dbReference type="PANTHER" id="PTHR45876">
    <property type="entry name" value="FI04035P"/>
    <property type="match status" value="1"/>
</dbReference>
<protein>
    <submittedName>
        <fullName evidence="6">Uncharacterized protein LOC106458238 isoform X1</fullName>
    </submittedName>
</protein>
<dbReference type="PROSITE" id="PS50020">
    <property type="entry name" value="WW_DOMAIN_2"/>
    <property type="match status" value="1"/>
</dbReference>
<feature type="domain" description="MyTH4" evidence="4">
    <location>
        <begin position="796"/>
        <end position="958"/>
    </location>
</feature>
<keyword evidence="5" id="KW-1185">Reference proteome</keyword>
<dbReference type="CDD" id="cd04389">
    <property type="entry name" value="RhoGAP_KIAA1688"/>
    <property type="match status" value="1"/>
</dbReference>
<feature type="compositionally biased region" description="Low complexity" evidence="1">
    <location>
        <begin position="432"/>
        <end position="445"/>
    </location>
</feature>
<dbReference type="InterPro" id="IPR000198">
    <property type="entry name" value="RhoGAP_dom"/>
</dbReference>
<feature type="region of interest" description="Disordered" evidence="1">
    <location>
        <begin position="514"/>
        <end position="537"/>
    </location>
</feature>
<dbReference type="Pfam" id="PF00784">
    <property type="entry name" value="MyTH4"/>
    <property type="match status" value="1"/>
</dbReference>
<dbReference type="PROSITE" id="PS50238">
    <property type="entry name" value="RHOGAP"/>
    <property type="match status" value="1"/>
</dbReference>
<dbReference type="Pfam" id="PF00620">
    <property type="entry name" value="RhoGAP"/>
    <property type="match status" value="1"/>
</dbReference>
<feature type="compositionally biased region" description="Low complexity" evidence="1">
    <location>
        <begin position="194"/>
        <end position="220"/>
    </location>
</feature>
<sequence>MAAERVDWVEIIEPRTREHMYANLISGECVWELPPGVMVKKTDENQWWELFDQNTSRYYYYNPSTQKTVWQAPQNCDIIPLAKLQTLKHNTEVQDDCETILFKKETVATQTSSKRPSKEESSNKFPMVCAATQTSPSASPQPRRKHHHHHHHHRHHRSHKHDSVLPTSTPHHSSLSHQLPTAGAPREEQCTQNHSSQTTSRSQDSGRSSDSSSISQSHSSLESGAYSRLRTKPESECSFDSFESASSTNKKSNQQESLRKTGGALNEEFVFHHPFLASPAPPVSNPITRKGSFDLSRASSFSSCRVKNTDSPRTYLKIGCLAKEQRSGQNGQSLFLSSPLRSNSVEETLPPPQRRHFSEDLSASQRERLRFLDHSYRPSELGTEKCLINGLCTPGVNRRYISRSGSHSTDSNMSSPHSPVVPHSSDFRGRTSDSSPQSFDSSGQGADSGLVSQGSHISLEGYHSAIPDQVSVVYSSKNSKLNTSASEKGTKSTCHHGSSENALARYFQRVVSCEPQSSAKSKQPRIPPPENEEPTPLFSNLDCSGLWDYKDDGNSYFFPLQNFLLEEAKLSGYSNFSDSLSQSDEDSDGDLEEDDGTFADDERMSQQDSSEEEGLDEARLMTDDDYRTYAEPYSPPFYHQDQPDHRQPVTTQPPSWLEESDKHSSRIYSSISPSRSDSQRALSGLMFNPDNQKSSRSPPLYSPVLEKSQFFQKEIMFGGGHSPLSPASLLTDKRITAARLTRSLNRQEALLMGNALMSDKKLLPEEDIVKYAEDNLNIHKKGIFRKKFTIRDMLSWSKDPIRKPMIMTTEKSLKQDARELFKLIQVYMGDRKAKTGQTVDRVALDIATKGWCKEALRDELFIQISRQTTNNPHRGSLRQGWELMAICLYFFPPSVKLHPYLESYINRHKEDTTLDIPQLRLSHYATVCSKRLERMGQLRAKKGPMCRKPTIDDIEHSRLQIFRVSMFGNKLEDVMTLQKRKYPSRRLPWIQTTLSELVLKLNGAQTEGIFRVPGDIDEVNIMKVKMDQWQLVECNDPHVPVSLLKLWYRELYEPLIPHIYYEECIENCCDPVKAIAILHRLPELNRLVLAYLIRFLQVFAAEENVAVTKMDSNNLAMVMAPNCLRCTSEEPQVIFENARKEMAYLRTLIQNLDTNFMEGIV</sequence>
<evidence type="ECO:0000259" key="4">
    <source>
        <dbReference type="PROSITE" id="PS51016"/>
    </source>
</evidence>
<dbReference type="InterPro" id="IPR000857">
    <property type="entry name" value="MyTH4_dom"/>
</dbReference>
<dbReference type="InterPro" id="IPR008936">
    <property type="entry name" value="Rho_GTPase_activation_prot"/>
</dbReference>
<feature type="compositionally biased region" description="Acidic residues" evidence="1">
    <location>
        <begin position="583"/>
        <end position="599"/>
    </location>
</feature>
<feature type="domain" description="WW" evidence="2">
    <location>
        <begin position="48"/>
        <end position="75"/>
    </location>
</feature>
<dbReference type="GeneID" id="106458238"/>
<name>A0ABM1S8Y9_LIMPO</name>
<dbReference type="InterPro" id="IPR036020">
    <property type="entry name" value="WW_dom_sf"/>
</dbReference>
<feature type="compositionally biased region" description="Low complexity" evidence="1">
    <location>
        <begin position="666"/>
        <end position="676"/>
    </location>
</feature>
<accession>A0ABM1S8Y9</accession>
<organism evidence="5 6">
    <name type="scientific">Limulus polyphemus</name>
    <name type="common">Atlantic horseshoe crab</name>
    <dbReference type="NCBI Taxonomy" id="6850"/>
    <lineage>
        <taxon>Eukaryota</taxon>
        <taxon>Metazoa</taxon>
        <taxon>Ecdysozoa</taxon>
        <taxon>Arthropoda</taxon>
        <taxon>Chelicerata</taxon>
        <taxon>Merostomata</taxon>
        <taxon>Xiphosura</taxon>
        <taxon>Limulidae</taxon>
        <taxon>Limulus</taxon>
    </lineage>
</organism>
<feature type="domain" description="Rho-GAP" evidence="3">
    <location>
        <begin position="969"/>
        <end position="1156"/>
    </location>
</feature>
<dbReference type="Proteomes" id="UP000694941">
    <property type="component" value="Unplaced"/>
</dbReference>
<evidence type="ECO:0000259" key="2">
    <source>
        <dbReference type="PROSITE" id="PS50020"/>
    </source>
</evidence>
<dbReference type="RefSeq" id="XP_022240094.1">
    <property type="nucleotide sequence ID" value="XM_022384386.1"/>
</dbReference>
<feature type="compositionally biased region" description="Polar residues" evidence="1">
    <location>
        <begin position="403"/>
        <end position="413"/>
    </location>
</feature>
<feature type="compositionally biased region" description="Basic residues" evidence="1">
    <location>
        <begin position="142"/>
        <end position="160"/>
    </location>
</feature>
<dbReference type="SUPFAM" id="SSF48350">
    <property type="entry name" value="GTPase activation domain, GAP"/>
    <property type="match status" value="1"/>
</dbReference>
<feature type="region of interest" description="Disordered" evidence="1">
    <location>
        <begin position="331"/>
        <end position="362"/>
    </location>
</feature>
<dbReference type="PANTHER" id="PTHR45876:SF8">
    <property type="entry name" value="FI04035P"/>
    <property type="match status" value="1"/>
</dbReference>
<evidence type="ECO:0000259" key="3">
    <source>
        <dbReference type="PROSITE" id="PS50238"/>
    </source>
</evidence>